<dbReference type="Proteomes" id="UP000823399">
    <property type="component" value="Unassembled WGS sequence"/>
</dbReference>
<dbReference type="RefSeq" id="XP_041287260.1">
    <property type="nucleotide sequence ID" value="XM_041442259.1"/>
</dbReference>
<dbReference type="OrthoDB" id="2688835at2759"/>
<feature type="region of interest" description="Disordered" evidence="1">
    <location>
        <begin position="1"/>
        <end position="59"/>
    </location>
</feature>
<keyword evidence="3" id="KW-1185">Reference proteome</keyword>
<proteinExistence type="predicted"/>
<feature type="compositionally biased region" description="Basic and acidic residues" evidence="1">
    <location>
        <begin position="1"/>
        <end position="12"/>
    </location>
</feature>
<protein>
    <submittedName>
        <fullName evidence="2">Uncharacterized protein</fullName>
    </submittedName>
</protein>
<sequence>MSNRRMPADVDQTHSAIPSSASEQLQDNQPRTQAHSLSSSSASFHQSTSAPATATGDQQWFPQSQQMIVTSSSFYDPTQASASTPQWRILSPTTHNIPAAIKFNSSSIHKHAPSYPLHGARHVVAPGLLGTIGKGVHKASNTRKSLLPFLSILLQPNLLLSRLNSQQANPTLHSAEHQYPAQQPQPHFSPPPQPTQSQFQIQQTQFPPTPQFSQSQAQPRPHSQSRNPIILMFQRNRMHPLTLKRNPTYTLMSLHTPNLNLRSTPLRISLNTIQDR</sequence>
<dbReference type="GeneID" id="64704518"/>
<organism evidence="2 3">
    <name type="scientific">Suillus discolor</name>
    <dbReference type="NCBI Taxonomy" id="1912936"/>
    <lineage>
        <taxon>Eukaryota</taxon>
        <taxon>Fungi</taxon>
        <taxon>Dikarya</taxon>
        <taxon>Basidiomycota</taxon>
        <taxon>Agaricomycotina</taxon>
        <taxon>Agaricomycetes</taxon>
        <taxon>Agaricomycetidae</taxon>
        <taxon>Boletales</taxon>
        <taxon>Suillineae</taxon>
        <taxon>Suillaceae</taxon>
        <taxon>Suillus</taxon>
    </lineage>
</organism>
<gene>
    <name evidence="2" type="ORF">F5147DRAFT_779216</name>
</gene>
<name>A0A9P7JNS6_9AGAM</name>
<feature type="compositionally biased region" description="Low complexity" evidence="1">
    <location>
        <begin position="32"/>
        <end position="49"/>
    </location>
</feature>
<accession>A0A9P7JNS6</accession>
<comment type="caution">
    <text evidence="2">The sequence shown here is derived from an EMBL/GenBank/DDBJ whole genome shotgun (WGS) entry which is preliminary data.</text>
</comment>
<evidence type="ECO:0000256" key="1">
    <source>
        <dbReference type="SAM" id="MobiDB-lite"/>
    </source>
</evidence>
<feature type="compositionally biased region" description="Low complexity" evidence="1">
    <location>
        <begin position="195"/>
        <end position="219"/>
    </location>
</feature>
<evidence type="ECO:0000313" key="3">
    <source>
        <dbReference type="Proteomes" id="UP000823399"/>
    </source>
</evidence>
<evidence type="ECO:0000313" key="2">
    <source>
        <dbReference type="EMBL" id="KAG2093702.1"/>
    </source>
</evidence>
<dbReference type="EMBL" id="JABBWM010000083">
    <property type="protein sequence ID" value="KAG2093702.1"/>
    <property type="molecule type" value="Genomic_DNA"/>
</dbReference>
<feature type="compositionally biased region" description="Polar residues" evidence="1">
    <location>
        <begin position="50"/>
        <end position="59"/>
    </location>
</feature>
<feature type="region of interest" description="Disordered" evidence="1">
    <location>
        <begin position="171"/>
        <end position="224"/>
    </location>
</feature>
<dbReference type="AlphaFoldDB" id="A0A9P7JNS6"/>
<reference evidence="2" key="1">
    <citation type="journal article" date="2020" name="New Phytol.">
        <title>Comparative genomics reveals dynamic genome evolution in host specialist ectomycorrhizal fungi.</title>
        <authorList>
            <person name="Lofgren L.A."/>
            <person name="Nguyen N.H."/>
            <person name="Vilgalys R."/>
            <person name="Ruytinx J."/>
            <person name="Liao H.L."/>
            <person name="Branco S."/>
            <person name="Kuo A."/>
            <person name="LaButti K."/>
            <person name="Lipzen A."/>
            <person name="Andreopoulos W."/>
            <person name="Pangilinan J."/>
            <person name="Riley R."/>
            <person name="Hundley H."/>
            <person name="Na H."/>
            <person name="Barry K."/>
            <person name="Grigoriev I.V."/>
            <person name="Stajich J.E."/>
            <person name="Kennedy P.G."/>
        </authorList>
    </citation>
    <scope>NUCLEOTIDE SEQUENCE</scope>
    <source>
        <strain evidence="2">FC423</strain>
    </source>
</reference>
<feature type="compositionally biased region" description="Polar residues" evidence="1">
    <location>
        <begin position="13"/>
        <end position="31"/>
    </location>
</feature>